<comment type="caution">
    <text evidence="2">The sequence shown here is derived from an EMBL/GenBank/DDBJ whole genome shotgun (WGS) entry which is preliminary data.</text>
</comment>
<feature type="compositionally biased region" description="Pro residues" evidence="1">
    <location>
        <begin position="436"/>
        <end position="447"/>
    </location>
</feature>
<feature type="compositionally biased region" description="Polar residues" evidence="1">
    <location>
        <begin position="411"/>
        <end position="422"/>
    </location>
</feature>
<feature type="region of interest" description="Disordered" evidence="1">
    <location>
        <begin position="411"/>
        <end position="564"/>
    </location>
</feature>
<feature type="region of interest" description="Disordered" evidence="1">
    <location>
        <begin position="583"/>
        <end position="608"/>
    </location>
</feature>
<dbReference type="Proteomes" id="UP000226192">
    <property type="component" value="Unassembled WGS sequence"/>
</dbReference>
<gene>
    <name evidence="2" type="ORF">CDD81_7225</name>
</gene>
<feature type="region of interest" description="Disordered" evidence="1">
    <location>
        <begin position="118"/>
        <end position="261"/>
    </location>
</feature>
<dbReference type="OrthoDB" id="2575228at2759"/>
<name>A0A2C5Y3Y5_9HYPO</name>
<dbReference type="STRING" id="1399860.A0A2C5Y3Y5"/>
<evidence type="ECO:0000256" key="1">
    <source>
        <dbReference type="SAM" id="MobiDB-lite"/>
    </source>
</evidence>
<feature type="compositionally biased region" description="Low complexity" evidence="1">
    <location>
        <begin position="509"/>
        <end position="523"/>
    </location>
</feature>
<evidence type="ECO:0000313" key="2">
    <source>
        <dbReference type="EMBL" id="PHH62363.1"/>
    </source>
</evidence>
<reference evidence="2 3" key="1">
    <citation type="submission" date="2017-06" db="EMBL/GenBank/DDBJ databases">
        <title>Ant-infecting Ophiocordyceps genomes reveal a high diversity of potential behavioral manipulation genes and a possible major role for enterotoxins.</title>
        <authorList>
            <person name="De Bekker C."/>
            <person name="Evans H.C."/>
            <person name="Brachmann A."/>
            <person name="Hughes D.P."/>
        </authorList>
    </citation>
    <scope>NUCLEOTIDE SEQUENCE [LARGE SCALE GENOMIC DNA]</scope>
    <source>
        <strain evidence="2 3">Map64</strain>
    </source>
</reference>
<proteinExistence type="predicted"/>
<dbReference type="EMBL" id="NJET01000074">
    <property type="protein sequence ID" value="PHH62363.1"/>
    <property type="molecule type" value="Genomic_DNA"/>
</dbReference>
<feature type="compositionally biased region" description="Polar residues" evidence="1">
    <location>
        <begin position="308"/>
        <end position="319"/>
    </location>
</feature>
<accession>A0A2C5Y3Y5</accession>
<feature type="compositionally biased region" description="Low complexity" evidence="1">
    <location>
        <begin position="214"/>
        <end position="225"/>
    </location>
</feature>
<feature type="compositionally biased region" description="Polar residues" evidence="1">
    <location>
        <begin position="472"/>
        <end position="492"/>
    </location>
</feature>
<dbReference type="AlphaFoldDB" id="A0A2C5Y3Y5"/>
<feature type="region of interest" description="Disordered" evidence="1">
    <location>
        <begin position="301"/>
        <end position="332"/>
    </location>
</feature>
<evidence type="ECO:0000313" key="3">
    <source>
        <dbReference type="Proteomes" id="UP000226192"/>
    </source>
</evidence>
<feature type="compositionally biased region" description="Low complexity" evidence="1">
    <location>
        <begin position="191"/>
        <end position="204"/>
    </location>
</feature>
<feature type="compositionally biased region" description="Polar residues" evidence="1">
    <location>
        <begin position="120"/>
        <end position="130"/>
    </location>
</feature>
<sequence>MPNELFGHYLDFDADATAAVAAANDGFHAVTTADAPMAGPSESLFLVDDAQLRPADGNCSSGVSTADEFDFISPSSHFAHEIDPREMAFGEAQQYDVSGRGSMSETDLSRLESISLHSPVKNSAAASTVAVSDPTSPTPPNTTVRKPKKLVEALSSTLRKAATIRKSRRPLPDQRAGSPTPGQESHHHHQQQVQHQQQPPSHGQNGEDVSHSLPQQQQQPHQYPQLVIKPPKQRGRSRAVAHSGQSQSPPIPKQEPPRTQFVHGYCDDPFGEGQAPPGSSSTMTYYGHGGIATPLESPAIKMDPDQLPSGTSSLSVGSWQQQQHRHHHAQQQQQQQMVNEQWTGAGNEYITSQEPGWWGLGVMTGGSGAEFATHHHVNLASHAQHSGMPYEYAPMPDTSAAGLMIQMPQSRVGSHLTSTTPSAVGGGANGTQAFLAPPPLPPPPQPGAQPKLPASERPHRPPRAKSSGARHLSSSPMRRQRAPSASPTNGHHTLQHHPPPPAIPRSRHSSGASISSVRSASGRLPGSMPGTPCSVRKRRSRDVGMSSMDAGPGGGNAGGGGGTSMSGDIGFVNFTPSDGSLLMTGVAPSGSSKTKARREKEAQERRRRLSEAALKAVAAAGGDVEKLLEQGFAF</sequence>
<feature type="compositionally biased region" description="Gly residues" evidence="1">
    <location>
        <begin position="551"/>
        <end position="564"/>
    </location>
</feature>
<keyword evidence="3" id="KW-1185">Reference proteome</keyword>
<protein>
    <submittedName>
        <fullName evidence="2">Uncharacterized protein</fullName>
    </submittedName>
</protein>
<organism evidence="2 3">
    <name type="scientific">Ophiocordyceps australis</name>
    <dbReference type="NCBI Taxonomy" id="1399860"/>
    <lineage>
        <taxon>Eukaryota</taxon>
        <taxon>Fungi</taxon>
        <taxon>Dikarya</taxon>
        <taxon>Ascomycota</taxon>
        <taxon>Pezizomycotina</taxon>
        <taxon>Sordariomycetes</taxon>
        <taxon>Hypocreomycetidae</taxon>
        <taxon>Hypocreales</taxon>
        <taxon>Ophiocordycipitaceae</taxon>
        <taxon>Ophiocordyceps</taxon>
    </lineage>
</organism>